<name>A0A3N1GIX2_9ACTN</name>
<keyword evidence="2" id="KW-1133">Transmembrane helix</keyword>
<feature type="compositionally biased region" description="Basic and acidic residues" evidence="1">
    <location>
        <begin position="96"/>
        <end position="105"/>
    </location>
</feature>
<protein>
    <submittedName>
        <fullName evidence="3">Uncharacterized protein</fullName>
    </submittedName>
</protein>
<feature type="transmembrane region" description="Helical" evidence="2">
    <location>
        <begin position="171"/>
        <end position="196"/>
    </location>
</feature>
<evidence type="ECO:0000256" key="1">
    <source>
        <dbReference type="SAM" id="MobiDB-lite"/>
    </source>
</evidence>
<proteinExistence type="predicted"/>
<dbReference type="Proteomes" id="UP000271683">
    <property type="component" value="Unassembled WGS sequence"/>
</dbReference>
<reference evidence="3 4" key="1">
    <citation type="submission" date="2018-11" db="EMBL/GenBank/DDBJ databases">
        <title>Sequencing the genomes of 1000 actinobacteria strains.</title>
        <authorList>
            <person name="Klenk H.-P."/>
        </authorList>
    </citation>
    <scope>NUCLEOTIDE SEQUENCE [LARGE SCALE GENOMIC DNA]</scope>
    <source>
        <strain evidence="3 4">DSM 43634</strain>
    </source>
</reference>
<dbReference type="OrthoDB" id="3362655at2"/>
<feature type="compositionally biased region" description="Low complexity" evidence="1">
    <location>
        <begin position="136"/>
        <end position="148"/>
    </location>
</feature>
<feature type="region of interest" description="Disordered" evidence="1">
    <location>
        <begin position="1"/>
        <end position="61"/>
    </location>
</feature>
<evidence type="ECO:0000256" key="2">
    <source>
        <dbReference type="SAM" id="Phobius"/>
    </source>
</evidence>
<feature type="region of interest" description="Disordered" evidence="1">
    <location>
        <begin position="96"/>
        <end position="157"/>
    </location>
</feature>
<dbReference type="AlphaFoldDB" id="A0A3N1GIX2"/>
<keyword evidence="2" id="KW-0472">Membrane</keyword>
<gene>
    <name evidence="3" type="ORF">EDD30_3066</name>
</gene>
<accession>A0A3N1GIX2</accession>
<dbReference type="RefSeq" id="WP_148088136.1">
    <property type="nucleotide sequence ID" value="NZ_RJKL01000001.1"/>
</dbReference>
<organism evidence="3 4">
    <name type="scientific">Couchioplanes caeruleus</name>
    <dbReference type="NCBI Taxonomy" id="56438"/>
    <lineage>
        <taxon>Bacteria</taxon>
        <taxon>Bacillati</taxon>
        <taxon>Actinomycetota</taxon>
        <taxon>Actinomycetes</taxon>
        <taxon>Micromonosporales</taxon>
        <taxon>Micromonosporaceae</taxon>
        <taxon>Couchioplanes</taxon>
    </lineage>
</organism>
<comment type="caution">
    <text evidence="3">The sequence shown here is derived from an EMBL/GenBank/DDBJ whole genome shotgun (WGS) entry which is preliminary data.</text>
</comment>
<keyword evidence="2" id="KW-0812">Transmembrane</keyword>
<evidence type="ECO:0000313" key="3">
    <source>
        <dbReference type="EMBL" id="ROP30230.1"/>
    </source>
</evidence>
<dbReference type="EMBL" id="RJKL01000001">
    <property type="protein sequence ID" value="ROP30230.1"/>
    <property type="molecule type" value="Genomic_DNA"/>
</dbReference>
<sequence>MLRVPRPRSAHRANPGSGLATHSAAHSAAPGRLPPAARHHRSAPDPRIRTPHRHASPRRTVSLPAPLTDWLLVTARGVLAGSPSVRSLGILTDPRRLRPRLEETSQRLAPRPPDPGSVPAAPGLYGGRPAPDVRPGRSAPGGRARQSAPGAHGGQRFPAARRLPAEPQQALQLLLSGLGALIVTSIVVLTAFFVIAEERRGPAGASSAAPGAAARGSRAADDAPLTRLEVFPGPEIRAGSGAAAYRISLTHVDTECALGTIGELGAVLSEKGCGQVVRAAMIAPYGDYRVTAGILVLPDANTADAVSEDAEVLVESGRGTFAALGGRGGVPATAPAQVGWHPVGHYLLYCVISRPDGNLVADDDPLAARITEDLLQGYLTDQLADARDIDP</sequence>
<evidence type="ECO:0000313" key="4">
    <source>
        <dbReference type="Proteomes" id="UP000271683"/>
    </source>
</evidence>
<feature type="compositionally biased region" description="Basic residues" evidence="1">
    <location>
        <begin position="1"/>
        <end position="11"/>
    </location>
</feature>